<proteinExistence type="predicted"/>
<protein>
    <recommendedName>
        <fullName evidence="3">Aminoglycoside phosphotransferase domain-containing protein</fullName>
    </recommendedName>
</protein>
<keyword evidence="2" id="KW-1185">Reference proteome</keyword>
<dbReference type="GeneID" id="43597849"/>
<sequence>MDGLSRYRDDDIPVPFDPLTDVPEDTNILLKTLQPYFEETVELTSPGHWSIGSLMLCEKVEEGQKVPSDVVCSWSDEGKTYCIRKRPTPRITIDGEPKGDILTGRVSRGYNAALWMLSPNVFCKVKSWAEGLTTEASTIRFVNKHVPSIPTEEIICEWIDQKWKRTVMLSRRVAGTRYNEAWPRLTIIQRLQVAHEVAGHFKELAKHESDYVETVSGGAIAGQYSLRIRETLPAWKPRIESRVSQEDHFEYLKRQDEGIEPLDADDPFVLQHVDCGPKHFFVTIPTDPLEAPKVTAIMYWEGAGYLPKWRVATEPRLNRNFAIYTPPILQDSTIVYPTPPKDFADWMWMLSHACVRAGFPLYTSYMMRQGRRALRQYPAARIEFAVSTTNLPGAQVAQGAEAAGAEAAPELLLLPLLRRFLSI</sequence>
<reference evidence="1 2" key="1">
    <citation type="journal article" date="2018" name="IMA Fungus">
        <title>IMA Genome-F 9: Draft genome sequence of Annulohypoxylon stygium, Aspergillus mulundensis, Berkeleyomyces basicola (syn. Thielaviopsis basicola), Ceratocystis smalleyi, two Cercospora beticola strains, Coleophoma cylindrospora, Fusarium fracticaudum, Phialophora cf. hyalina, and Morchella septimelata.</title>
        <authorList>
            <person name="Wingfield B.D."/>
            <person name="Bills G.F."/>
            <person name="Dong Y."/>
            <person name="Huang W."/>
            <person name="Nel W.J."/>
            <person name="Swalarsk-Parry B.S."/>
            <person name="Vaghefi N."/>
            <person name="Wilken P.M."/>
            <person name="An Z."/>
            <person name="de Beer Z.W."/>
            <person name="De Vos L."/>
            <person name="Chen L."/>
            <person name="Duong T.A."/>
            <person name="Gao Y."/>
            <person name="Hammerbacher A."/>
            <person name="Kikkert J.R."/>
            <person name="Li Y."/>
            <person name="Li H."/>
            <person name="Li K."/>
            <person name="Li Q."/>
            <person name="Liu X."/>
            <person name="Ma X."/>
            <person name="Naidoo K."/>
            <person name="Pethybridge S.J."/>
            <person name="Sun J."/>
            <person name="Steenkamp E.T."/>
            <person name="van der Nest M.A."/>
            <person name="van Wyk S."/>
            <person name="Wingfield M.J."/>
            <person name="Xiong C."/>
            <person name="Yue Q."/>
            <person name="Zhang X."/>
        </authorList>
    </citation>
    <scope>NUCLEOTIDE SEQUENCE [LARGE SCALE GENOMIC DNA]</scope>
    <source>
        <strain evidence="1 2">BP 5553</strain>
    </source>
</reference>
<name>A0A370TPV4_9HELO</name>
<comment type="caution">
    <text evidence="1">The sequence shown here is derived from an EMBL/GenBank/DDBJ whole genome shotgun (WGS) entry which is preliminary data.</text>
</comment>
<evidence type="ECO:0000313" key="2">
    <source>
        <dbReference type="Proteomes" id="UP000254866"/>
    </source>
</evidence>
<evidence type="ECO:0008006" key="3">
    <source>
        <dbReference type="Google" id="ProtNLM"/>
    </source>
</evidence>
<dbReference type="RefSeq" id="XP_031870223.1">
    <property type="nucleotide sequence ID" value="XM_032013623.1"/>
</dbReference>
<organism evidence="1 2">
    <name type="scientific">Venustampulla echinocandica</name>
    <dbReference type="NCBI Taxonomy" id="2656787"/>
    <lineage>
        <taxon>Eukaryota</taxon>
        <taxon>Fungi</taxon>
        <taxon>Dikarya</taxon>
        <taxon>Ascomycota</taxon>
        <taxon>Pezizomycotina</taxon>
        <taxon>Leotiomycetes</taxon>
        <taxon>Helotiales</taxon>
        <taxon>Pleuroascaceae</taxon>
        <taxon>Venustampulla</taxon>
    </lineage>
</organism>
<dbReference type="InterPro" id="IPR051678">
    <property type="entry name" value="AGP_Transferase"/>
</dbReference>
<accession>A0A370TPV4</accession>
<dbReference type="EMBL" id="NPIC01000003">
    <property type="protein sequence ID" value="RDL37567.1"/>
    <property type="molecule type" value="Genomic_DNA"/>
</dbReference>
<dbReference type="OrthoDB" id="5404599at2759"/>
<dbReference type="PANTHER" id="PTHR21310">
    <property type="entry name" value="AMINOGLYCOSIDE PHOSPHOTRANSFERASE-RELATED-RELATED"/>
    <property type="match status" value="1"/>
</dbReference>
<dbReference type="AlphaFoldDB" id="A0A370TPV4"/>
<gene>
    <name evidence="1" type="ORF">BP5553_05000</name>
</gene>
<evidence type="ECO:0000313" key="1">
    <source>
        <dbReference type="EMBL" id="RDL37567.1"/>
    </source>
</evidence>
<dbReference type="Proteomes" id="UP000254866">
    <property type="component" value="Unassembled WGS sequence"/>
</dbReference>
<dbReference type="PANTHER" id="PTHR21310:SF58">
    <property type="entry name" value="AMINOGLYCOSIDE PHOSPHOTRANSFERASE DOMAIN-CONTAINING PROTEIN"/>
    <property type="match status" value="1"/>
</dbReference>